<organism evidence="6 7">
    <name type="scientific">Pseudomonas palleroniana</name>
    <dbReference type="NCBI Taxonomy" id="191390"/>
    <lineage>
        <taxon>Bacteria</taxon>
        <taxon>Pseudomonadati</taxon>
        <taxon>Pseudomonadota</taxon>
        <taxon>Gammaproteobacteria</taxon>
        <taxon>Pseudomonadales</taxon>
        <taxon>Pseudomonadaceae</taxon>
        <taxon>Pseudomonas</taxon>
    </lineage>
</organism>
<evidence type="ECO:0000313" key="6">
    <source>
        <dbReference type="EMBL" id="KWU52795.1"/>
    </source>
</evidence>
<keyword evidence="2" id="KW-0175">Coiled coil</keyword>
<evidence type="ECO:0000256" key="2">
    <source>
        <dbReference type="SAM" id="Coils"/>
    </source>
</evidence>
<comment type="caution">
    <text evidence="6">The sequence shown here is derived from an EMBL/GenBank/DDBJ whole genome shotgun (WGS) entry which is preliminary data.</text>
</comment>
<comment type="similarity">
    <text evidence="1">Belongs to the membrane fusion protein (MFP) (TC 8.A.1) family.</text>
</comment>
<dbReference type="Proteomes" id="UP000067111">
    <property type="component" value="Unassembled WGS sequence"/>
</dbReference>
<dbReference type="InterPro" id="IPR058625">
    <property type="entry name" value="MdtA-like_BSH"/>
</dbReference>
<dbReference type="InterPro" id="IPR058634">
    <property type="entry name" value="AaeA-lik-b-barrel"/>
</dbReference>
<dbReference type="EMBL" id="LRMR01000003">
    <property type="protein sequence ID" value="KWU52795.1"/>
    <property type="molecule type" value="Genomic_DNA"/>
</dbReference>
<dbReference type="PANTHER" id="PTHR30386">
    <property type="entry name" value="MEMBRANE FUSION SUBUNIT OF EMRAB-TOLC MULTIDRUG EFFLUX PUMP"/>
    <property type="match status" value="1"/>
</dbReference>
<reference evidence="7" key="1">
    <citation type="submission" date="2016-01" db="EMBL/GenBank/DDBJ databases">
        <authorList>
            <person name="Gamez R.M."/>
            <person name="Rodriguez F."/>
            <person name="Bernal J.F."/>
            <person name="Agarwala R."/>
            <person name="Landsman D."/>
            <person name="Marino-Ramirez L."/>
        </authorList>
    </citation>
    <scope>NUCLEOTIDE SEQUENCE [LARGE SCALE GENOMIC DNA]</scope>
    <source>
        <strain evidence="7">Ps006</strain>
    </source>
</reference>
<dbReference type="InterPro" id="IPR050739">
    <property type="entry name" value="MFP"/>
</dbReference>
<dbReference type="Pfam" id="PF25963">
    <property type="entry name" value="Beta-barrel_AAEA"/>
    <property type="match status" value="1"/>
</dbReference>
<evidence type="ECO:0000313" key="7">
    <source>
        <dbReference type="Proteomes" id="UP000067111"/>
    </source>
</evidence>
<feature type="coiled-coil region" evidence="2">
    <location>
        <begin position="118"/>
        <end position="211"/>
    </location>
</feature>
<evidence type="ECO:0000256" key="1">
    <source>
        <dbReference type="ARBA" id="ARBA00009477"/>
    </source>
</evidence>
<keyword evidence="3" id="KW-0472">Membrane</keyword>
<feature type="transmembrane region" description="Helical" evidence="3">
    <location>
        <begin position="26"/>
        <end position="47"/>
    </location>
</feature>
<dbReference type="OrthoDB" id="9811754at2"/>
<evidence type="ECO:0000259" key="4">
    <source>
        <dbReference type="Pfam" id="PF25917"/>
    </source>
</evidence>
<feature type="domain" description="p-hydroxybenzoic acid efflux pump subunit AaeA-like beta-barrel" evidence="5">
    <location>
        <begin position="265"/>
        <end position="357"/>
    </location>
</feature>
<dbReference type="Gene3D" id="2.40.50.100">
    <property type="match status" value="1"/>
</dbReference>
<accession>A0A109FQ86</accession>
<evidence type="ECO:0000259" key="5">
    <source>
        <dbReference type="Pfam" id="PF25963"/>
    </source>
</evidence>
<gene>
    <name evidence="6" type="ORF">AWV77_02695</name>
</gene>
<dbReference type="PANTHER" id="PTHR30386:SF24">
    <property type="entry name" value="MULTIDRUG RESISTANCE EFFLUX PUMP"/>
    <property type="match status" value="1"/>
</dbReference>
<dbReference type="Pfam" id="PF25917">
    <property type="entry name" value="BSH_RND"/>
    <property type="match status" value="1"/>
</dbReference>
<evidence type="ECO:0000256" key="3">
    <source>
        <dbReference type="SAM" id="Phobius"/>
    </source>
</evidence>
<dbReference type="Gene3D" id="1.10.287.470">
    <property type="entry name" value="Helix hairpin bin"/>
    <property type="match status" value="2"/>
</dbReference>
<dbReference type="Gene3D" id="2.40.30.170">
    <property type="match status" value="1"/>
</dbReference>
<dbReference type="AlphaFoldDB" id="A0A109FQ86"/>
<sequence length="369" mass="39414">MSAAPPSPQVIPDDTVNGQRGKARRILLSIATLALLVGLGWAAWWWLSGRFIETTDDAYLQADSISVAPKISGYVAQVLVSDNQNIKRGDVLVRLDARKYQAVSDEATATIAARQADYAKAQADLVQQDSTIAEARAQLQGAQADARHAQTEVARYAPLARSGAEPQERLAQLNNQLAQARSTVAAKQAALRSSETRYGTLQAQLKQAQAQLGVAKASEAQSQLDVDDAVIRSPLDGRVADRGVRVGQYVQPGTRLLTVVPISAIYLTANYKETQIGDMRPGQSVSVHVDALPGRKLEGHIDSLSPGTGAQFALLPPSNATGNFTKIVQRVPVRIALDIPEEVRIALMPGLSATVEVDTRTHGADANHG</sequence>
<feature type="domain" description="Multidrug resistance protein MdtA-like barrel-sandwich hybrid" evidence="4">
    <location>
        <begin position="65"/>
        <end position="259"/>
    </location>
</feature>
<protein>
    <submittedName>
        <fullName evidence="6">Multidrug ABC transporter permease</fullName>
    </submittedName>
</protein>
<dbReference type="GO" id="GO:0055085">
    <property type="term" value="P:transmembrane transport"/>
    <property type="evidence" value="ECO:0007669"/>
    <property type="project" value="InterPro"/>
</dbReference>
<keyword evidence="3" id="KW-1133">Transmembrane helix</keyword>
<dbReference type="PRINTS" id="PR01490">
    <property type="entry name" value="RTXTOXIND"/>
</dbReference>
<dbReference type="RefSeq" id="WP_060752738.1">
    <property type="nucleotide sequence ID" value="NZ_LRMR01000003.1"/>
</dbReference>
<name>A0A109FQ86_9PSED</name>
<dbReference type="SUPFAM" id="SSF111369">
    <property type="entry name" value="HlyD-like secretion proteins"/>
    <property type="match status" value="2"/>
</dbReference>
<keyword evidence="3" id="KW-0812">Transmembrane</keyword>
<proteinExistence type="inferred from homology"/>